<feature type="transmembrane region" description="Helical" evidence="1">
    <location>
        <begin position="61"/>
        <end position="81"/>
    </location>
</feature>
<evidence type="ECO:0000313" key="3">
    <source>
        <dbReference type="EMBL" id="MER2999246.1"/>
    </source>
</evidence>
<dbReference type="EMBL" id="JBEOKT010000020">
    <property type="protein sequence ID" value="MER2999246.1"/>
    <property type="molecule type" value="Genomic_DNA"/>
</dbReference>
<evidence type="ECO:0000256" key="1">
    <source>
        <dbReference type="SAM" id="Phobius"/>
    </source>
</evidence>
<feature type="transmembrane region" description="Helical" evidence="1">
    <location>
        <begin position="138"/>
        <end position="163"/>
    </location>
</feature>
<feature type="transmembrane region" description="Helical" evidence="1">
    <location>
        <begin position="175"/>
        <end position="195"/>
    </location>
</feature>
<name>A0ABV1RXW5_9BACT</name>
<protein>
    <submittedName>
        <fullName evidence="3">DUF4328 domain-containing protein</fullName>
    </submittedName>
</protein>
<keyword evidence="1" id="KW-0812">Transmembrane</keyword>
<evidence type="ECO:0000313" key="4">
    <source>
        <dbReference type="Proteomes" id="UP001476807"/>
    </source>
</evidence>
<accession>A0ABV1RXW5</accession>
<keyword evidence="1" id="KW-1133">Transmembrane helix</keyword>
<keyword evidence="1" id="KW-0472">Membrane</keyword>
<sequence>MTSTKPNGQRAKMAVALIWCVLAAEILAFCSSYLQYNLLQDAALGIFSEEAAAANDAREQLVAGIYFLLFAGSGLAFVLWFRRAYYNLQQRTGANSFSDGWAAGSWFVPILCLYRPYQIMRELYLDTSRMLSEFGEDYALKTTYLGSWWALWIFSNFLGHILFRSDQSTETLEGLTNATVASMFGNLIGIPLAFITIKVIRDFARAEELLWSLEEGNQEMERGSSEEGFSGAGFAPVS</sequence>
<feature type="domain" description="DUF4328" evidence="2">
    <location>
        <begin position="48"/>
        <end position="204"/>
    </location>
</feature>
<proteinExistence type="predicted"/>
<dbReference type="Proteomes" id="UP001476807">
    <property type="component" value="Unassembled WGS sequence"/>
</dbReference>
<reference evidence="3 4" key="1">
    <citation type="submission" date="2024-06" db="EMBL/GenBank/DDBJ databases">
        <title>Pontibacter populi HYL7-15.</title>
        <authorList>
            <person name="Kim M.K."/>
        </authorList>
    </citation>
    <scope>NUCLEOTIDE SEQUENCE [LARGE SCALE GENOMIC DNA]</scope>
    <source>
        <strain evidence="3 4">HYL7-15</strain>
    </source>
</reference>
<gene>
    <name evidence="3" type="ORF">ABS362_16970</name>
</gene>
<comment type="caution">
    <text evidence="3">The sequence shown here is derived from an EMBL/GenBank/DDBJ whole genome shotgun (WGS) entry which is preliminary data.</text>
</comment>
<dbReference type="Pfam" id="PF14219">
    <property type="entry name" value="DUF4328"/>
    <property type="match status" value="1"/>
</dbReference>
<keyword evidence="4" id="KW-1185">Reference proteome</keyword>
<dbReference type="RefSeq" id="WP_350413928.1">
    <property type="nucleotide sequence ID" value="NZ_JBEOKT010000020.1"/>
</dbReference>
<evidence type="ECO:0000259" key="2">
    <source>
        <dbReference type="Pfam" id="PF14219"/>
    </source>
</evidence>
<dbReference type="InterPro" id="IPR025565">
    <property type="entry name" value="DUF4328"/>
</dbReference>
<organism evidence="3 4">
    <name type="scientific">Pontibacter populi</name>
    <dbReference type="NCBI Taxonomy" id="890055"/>
    <lineage>
        <taxon>Bacteria</taxon>
        <taxon>Pseudomonadati</taxon>
        <taxon>Bacteroidota</taxon>
        <taxon>Cytophagia</taxon>
        <taxon>Cytophagales</taxon>
        <taxon>Hymenobacteraceae</taxon>
        <taxon>Pontibacter</taxon>
    </lineage>
</organism>